<dbReference type="InterPro" id="IPR016181">
    <property type="entry name" value="Acyl_CoA_acyltransferase"/>
</dbReference>
<dbReference type="InterPro" id="IPR000182">
    <property type="entry name" value="GNAT_dom"/>
</dbReference>
<accession>A0A0M3QKN7</accession>
<feature type="compositionally biased region" description="Basic and acidic residues" evidence="1">
    <location>
        <begin position="17"/>
        <end position="28"/>
    </location>
</feature>
<evidence type="ECO:0000313" key="2">
    <source>
        <dbReference type="EMBL" id="ALC25083.1"/>
    </source>
</evidence>
<feature type="region of interest" description="Disordered" evidence="1">
    <location>
        <begin position="1"/>
        <end position="28"/>
    </location>
</feature>
<reference evidence="2 3" key="1">
    <citation type="submission" date="2015-08" db="EMBL/GenBank/DDBJ databases">
        <title>Genome sequence of the pristinamycin over-producing bacterium Streptomyces pristinaespiralis HCCB10218.</title>
        <authorList>
            <person name="Tian J."/>
            <person name="Yang J."/>
            <person name="Li L."/>
            <person name="Ruan L."/>
            <person name="Wei W."/>
            <person name="Zheng G."/>
            <person name="Wei Z."/>
            <person name="Yang S."/>
            <person name="Ge M."/>
            <person name="Jiang W."/>
            <person name="Lu Y."/>
        </authorList>
    </citation>
    <scope>NUCLEOTIDE SEQUENCE [LARGE SCALE GENOMIC DNA]</scope>
    <source>
        <strain evidence="2 3">HCCB 10218</strain>
    </source>
</reference>
<evidence type="ECO:0000256" key="1">
    <source>
        <dbReference type="SAM" id="MobiDB-lite"/>
    </source>
</evidence>
<proteinExistence type="predicted"/>
<sequence length="215" mass="23269">MDSDSHAAVVGRVSAASERHDAESDRPLSDTVVLRAGATPCAPSLVLRPWRVDDVSALVSAYRDPVLRRWTSSAVESEADAVRWVRVQRRGWAAGNRFSFAVLEEQPDAAHGQLVANLVLKEVTPGKPAAEVGYWTAAHARGRSVAPRALAVLTTWAFNTFGAGGLKRLDLLHQVDNSASCRVAHKSGYAFDRVLPATPPAFPLDGHLHTRHRDA</sequence>
<dbReference type="Proteomes" id="UP000060513">
    <property type="component" value="Chromosome"/>
</dbReference>
<gene>
    <name evidence="2" type="ORF">SPRI_6777</name>
</gene>
<dbReference type="GO" id="GO:0005737">
    <property type="term" value="C:cytoplasm"/>
    <property type="evidence" value="ECO:0007669"/>
    <property type="project" value="TreeGrafter"/>
</dbReference>
<dbReference type="KEGG" id="spri:SPRI_6777"/>
<evidence type="ECO:0000313" key="3">
    <source>
        <dbReference type="Proteomes" id="UP000060513"/>
    </source>
</evidence>
<dbReference type="PATRIC" id="fig|38300.4.peg.7090"/>
<dbReference type="PANTHER" id="PTHR43441:SF10">
    <property type="entry name" value="ACETYLTRANSFERASE"/>
    <property type="match status" value="1"/>
</dbReference>
<name>A0A0M3QKN7_STRPR</name>
<dbReference type="InterPro" id="IPR051908">
    <property type="entry name" value="Ribosomal_N-acetyltransferase"/>
</dbReference>
<dbReference type="OrthoDB" id="2061990at2"/>
<organism evidence="2">
    <name type="scientific">Streptomyces pristinaespiralis</name>
    <dbReference type="NCBI Taxonomy" id="38300"/>
    <lineage>
        <taxon>Bacteria</taxon>
        <taxon>Bacillati</taxon>
        <taxon>Actinomycetota</taxon>
        <taxon>Actinomycetes</taxon>
        <taxon>Kitasatosporales</taxon>
        <taxon>Streptomycetaceae</taxon>
        <taxon>Streptomyces</taxon>
    </lineage>
</organism>
<keyword evidence="2" id="KW-0808">Transferase</keyword>
<dbReference type="PANTHER" id="PTHR43441">
    <property type="entry name" value="RIBOSOMAL-PROTEIN-SERINE ACETYLTRANSFERASE"/>
    <property type="match status" value="1"/>
</dbReference>
<dbReference type="Pfam" id="PF13302">
    <property type="entry name" value="Acetyltransf_3"/>
    <property type="match status" value="1"/>
</dbReference>
<protein>
    <submittedName>
        <fullName evidence="2">Acetyltransferase</fullName>
    </submittedName>
</protein>
<dbReference type="GO" id="GO:0008999">
    <property type="term" value="F:protein-N-terminal-alanine acetyltransferase activity"/>
    <property type="evidence" value="ECO:0007669"/>
    <property type="project" value="TreeGrafter"/>
</dbReference>
<dbReference type="SUPFAM" id="SSF55729">
    <property type="entry name" value="Acyl-CoA N-acyltransferases (Nat)"/>
    <property type="match status" value="1"/>
</dbReference>
<dbReference type="GO" id="GO:1990189">
    <property type="term" value="F:protein N-terminal-serine acetyltransferase activity"/>
    <property type="evidence" value="ECO:0007669"/>
    <property type="project" value="TreeGrafter"/>
</dbReference>
<dbReference type="STRING" id="38300.SPRI_6777"/>
<dbReference type="EMBL" id="CP011340">
    <property type="protein sequence ID" value="ALC25083.1"/>
    <property type="molecule type" value="Genomic_DNA"/>
</dbReference>
<dbReference type="Gene3D" id="3.40.630.30">
    <property type="match status" value="1"/>
</dbReference>
<dbReference type="AlphaFoldDB" id="A0A0M3QKN7"/>